<sequence>MIKILKNEKAFTLIEMMIVLLVISVLLFITIPNVTKQSNNINSKGCEAFIHMVEGQIEAYKIDNNKAPQNMKTLVDEDYLKGTSCPNGGEVTIDGSGNVTVSSS</sequence>
<dbReference type="SUPFAM" id="SSF54523">
    <property type="entry name" value="Pili subunits"/>
    <property type="match status" value="1"/>
</dbReference>
<keyword evidence="5 10" id="KW-0812">Transmembrane</keyword>
<keyword evidence="3 10" id="KW-1003">Cell membrane</keyword>
<keyword evidence="12" id="KW-1185">Reference proteome</keyword>
<evidence type="ECO:0000256" key="2">
    <source>
        <dbReference type="ARBA" id="ARBA00004241"/>
    </source>
</evidence>
<comment type="subunit">
    <text evidence="10">Homodimer.</text>
</comment>
<evidence type="ECO:0000256" key="4">
    <source>
        <dbReference type="ARBA" id="ARBA00022481"/>
    </source>
</evidence>
<dbReference type="InterPro" id="IPR012902">
    <property type="entry name" value="N_methyl_site"/>
</dbReference>
<comment type="subcellular location">
    <subcellularLocation>
        <location evidence="1">Cell membrane</location>
        <topology evidence="1">Single-pass membrane protein</topology>
    </subcellularLocation>
    <subcellularLocation>
        <location evidence="2">Cell surface</location>
    </subcellularLocation>
</comment>
<dbReference type="Gene3D" id="3.30.700.10">
    <property type="entry name" value="Glycoprotein, Type 4 Pilin"/>
    <property type="match status" value="1"/>
</dbReference>
<evidence type="ECO:0000256" key="9">
    <source>
        <dbReference type="ARBA" id="ARBA00043982"/>
    </source>
</evidence>
<keyword evidence="4" id="KW-0488">Methylation</keyword>
<name>A0ABW5RRD5_9BACI</name>
<comment type="caution">
    <text evidence="11">The sequence shown here is derived from an EMBL/GenBank/DDBJ whole genome shotgun (WGS) entry which is preliminary data.</text>
</comment>
<proteinExistence type="inferred from homology"/>
<dbReference type="PRINTS" id="PR00813">
    <property type="entry name" value="BCTERIALGSPG"/>
</dbReference>
<dbReference type="NCBIfam" id="NF040999">
    <property type="entry name" value="pilin_ComGC"/>
    <property type="match status" value="1"/>
</dbReference>
<evidence type="ECO:0000313" key="12">
    <source>
        <dbReference type="Proteomes" id="UP001597506"/>
    </source>
</evidence>
<evidence type="ECO:0000313" key="11">
    <source>
        <dbReference type="EMBL" id="MFD2681233.1"/>
    </source>
</evidence>
<gene>
    <name evidence="11" type="primary">comGC</name>
    <name evidence="11" type="ORF">ACFSUL_10805</name>
</gene>
<protein>
    <recommendedName>
        <fullName evidence="10">ComG operon protein 3</fullName>
    </recommendedName>
</protein>
<evidence type="ECO:0000256" key="1">
    <source>
        <dbReference type="ARBA" id="ARBA00004162"/>
    </source>
</evidence>
<evidence type="ECO:0000256" key="10">
    <source>
        <dbReference type="PIRNR" id="PIRNR029928"/>
    </source>
</evidence>
<comment type="function">
    <text evidence="10">Required for transformation and DNA binding.</text>
</comment>
<feature type="transmembrane region" description="Helical" evidence="10">
    <location>
        <begin position="12"/>
        <end position="31"/>
    </location>
</feature>
<dbReference type="InterPro" id="IPR000983">
    <property type="entry name" value="Bac_GSPG_pilin"/>
</dbReference>
<dbReference type="RefSeq" id="WP_377935267.1">
    <property type="nucleotide sequence ID" value="NZ_JBHUMF010000027.1"/>
</dbReference>
<evidence type="ECO:0000256" key="5">
    <source>
        <dbReference type="ARBA" id="ARBA00022692"/>
    </source>
</evidence>
<dbReference type="InterPro" id="IPR045584">
    <property type="entry name" value="Pilin-like"/>
</dbReference>
<evidence type="ECO:0000256" key="3">
    <source>
        <dbReference type="ARBA" id="ARBA00022475"/>
    </source>
</evidence>
<evidence type="ECO:0000256" key="7">
    <source>
        <dbReference type="ARBA" id="ARBA00023136"/>
    </source>
</evidence>
<accession>A0ABW5RRD5</accession>
<dbReference type="Proteomes" id="UP001597506">
    <property type="component" value="Unassembled WGS sequence"/>
</dbReference>
<dbReference type="NCBIfam" id="TIGR02532">
    <property type="entry name" value="IV_pilin_GFxxxE"/>
    <property type="match status" value="1"/>
</dbReference>
<reference evidence="12" key="1">
    <citation type="journal article" date="2019" name="Int. J. Syst. Evol. Microbiol.">
        <title>The Global Catalogue of Microorganisms (GCM) 10K type strain sequencing project: providing services to taxonomists for standard genome sequencing and annotation.</title>
        <authorList>
            <consortium name="The Broad Institute Genomics Platform"/>
            <consortium name="The Broad Institute Genome Sequencing Center for Infectious Disease"/>
            <person name="Wu L."/>
            <person name="Ma J."/>
        </authorList>
    </citation>
    <scope>NUCLEOTIDE SEQUENCE [LARGE SCALE GENOMIC DNA]</scope>
    <source>
        <strain evidence="12">KCTC 3913</strain>
    </source>
</reference>
<dbReference type="Pfam" id="PF07963">
    <property type="entry name" value="N_methyl"/>
    <property type="match status" value="1"/>
</dbReference>
<dbReference type="EMBL" id="JBHUMF010000027">
    <property type="protein sequence ID" value="MFD2681233.1"/>
    <property type="molecule type" value="Genomic_DNA"/>
</dbReference>
<keyword evidence="7 10" id="KW-0472">Membrane</keyword>
<evidence type="ECO:0000256" key="8">
    <source>
        <dbReference type="ARBA" id="ARBA00023287"/>
    </source>
</evidence>
<keyword evidence="10" id="KW-0813">Transport</keyword>
<organism evidence="11 12">
    <name type="scientific">Bacillus seohaeanensis</name>
    <dbReference type="NCBI Taxonomy" id="284580"/>
    <lineage>
        <taxon>Bacteria</taxon>
        <taxon>Bacillati</taxon>
        <taxon>Bacillota</taxon>
        <taxon>Bacilli</taxon>
        <taxon>Bacillales</taxon>
        <taxon>Bacillaceae</taxon>
        <taxon>Bacillus</taxon>
    </lineage>
</organism>
<evidence type="ECO:0000256" key="6">
    <source>
        <dbReference type="ARBA" id="ARBA00022989"/>
    </source>
</evidence>
<comment type="similarity">
    <text evidence="9 10">Belongs to the ComGC family.</text>
</comment>
<dbReference type="PIRSF" id="PIRSF029928">
    <property type="entry name" value="Late_competence_ComGC"/>
    <property type="match status" value="1"/>
</dbReference>
<keyword evidence="6 10" id="KW-1133">Transmembrane helix</keyword>
<keyword evidence="8 10" id="KW-0178">Competence</keyword>
<dbReference type="InterPro" id="IPR016940">
    <property type="entry name" value="ComGC"/>
</dbReference>